<dbReference type="STRING" id="198092.SAMN02745194_02757"/>
<evidence type="ECO:0000313" key="3">
    <source>
        <dbReference type="Proteomes" id="UP000184387"/>
    </source>
</evidence>
<dbReference type="PANTHER" id="PTHR33986">
    <property type="entry name" value="OS02G0535700 PROTEIN"/>
    <property type="match status" value="1"/>
</dbReference>
<organism evidence="2 3">
    <name type="scientific">Muricoccus roseus</name>
    <dbReference type="NCBI Taxonomy" id="198092"/>
    <lineage>
        <taxon>Bacteria</taxon>
        <taxon>Pseudomonadati</taxon>
        <taxon>Pseudomonadota</taxon>
        <taxon>Alphaproteobacteria</taxon>
        <taxon>Acetobacterales</taxon>
        <taxon>Roseomonadaceae</taxon>
        <taxon>Muricoccus</taxon>
    </lineage>
</organism>
<accession>A0A1M6JZ87</accession>
<dbReference type="AlphaFoldDB" id="A0A1M6JZ87"/>
<proteinExistence type="predicted"/>
<dbReference type="PANTHER" id="PTHR33986:SF15">
    <property type="entry name" value="MITOCHONDRIAL FISSION PROTEIN ELM1"/>
    <property type="match status" value="1"/>
</dbReference>
<dbReference type="Proteomes" id="UP000184387">
    <property type="component" value="Unassembled WGS sequence"/>
</dbReference>
<keyword evidence="3" id="KW-1185">Reference proteome</keyword>
<evidence type="ECO:0000256" key="1">
    <source>
        <dbReference type="SAM" id="MobiDB-lite"/>
    </source>
</evidence>
<sequence>MRGWRRGRGVGRRTGRRMGGAMTGTPRIWVLADPRAGTAAQALGIAERLSEPFRTLPLEWGPAAGWPIPWPSLMGLRPASREALRCAALEPGWSRFPPGVKPRLAGNWPGLVISAGRRSAPVARWLGRRGARLVHCMRPGFGARDFDLLVVGRHDRPDPAPNLITITGATHRVSPAALAAARAEWAALLDLPRPRVAVMLGGAVRGEGMAPAEALAILERVQPRAGSVLATTSRRTGDAAGAALAARMQGLPGAVHRWGAGGPNPYLGFLAAADAVVVTGDSVSMLSEALATSASVFVAGAPPDAPRHRALRDSLFAAGLARPLDDFPEAPPRAVLDESGRVAAAVRARFLGGG</sequence>
<dbReference type="EMBL" id="FQZF01000015">
    <property type="protein sequence ID" value="SHJ51968.1"/>
    <property type="molecule type" value="Genomic_DNA"/>
</dbReference>
<name>A0A1M6JZ87_9PROT</name>
<dbReference type="Pfam" id="PF06258">
    <property type="entry name" value="Mito_fiss_Elm1"/>
    <property type="match status" value="1"/>
</dbReference>
<evidence type="ECO:0000313" key="2">
    <source>
        <dbReference type="EMBL" id="SHJ51968.1"/>
    </source>
</evidence>
<evidence type="ECO:0008006" key="4">
    <source>
        <dbReference type="Google" id="ProtNLM"/>
    </source>
</evidence>
<dbReference type="InterPro" id="IPR009367">
    <property type="entry name" value="Elm1-like"/>
</dbReference>
<reference evidence="2 3" key="1">
    <citation type="submission" date="2016-11" db="EMBL/GenBank/DDBJ databases">
        <authorList>
            <person name="Jaros S."/>
            <person name="Januszkiewicz K."/>
            <person name="Wedrychowicz H."/>
        </authorList>
    </citation>
    <scope>NUCLEOTIDE SEQUENCE [LARGE SCALE GENOMIC DNA]</scope>
    <source>
        <strain evidence="2 3">DSM 14916</strain>
    </source>
</reference>
<feature type="region of interest" description="Disordered" evidence="1">
    <location>
        <begin position="1"/>
        <end position="21"/>
    </location>
</feature>
<gene>
    <name evidence="2" type="ORF">SAMN02745194_02757</name>
</gene>
<protein>
    <recommendedName>
        <fullName evidence="4">Nucleoside-diphosphate sugar epimerase</fullName>
    </recommendedName>
</protein>
<feature type="compositionally biased region" description="Basic residues" evidence="1">
    <location>
        <begin position="1"/>
        <end position="16"/>
    </location>
</feature>